<dbReference type="Proteomes" id="UP001197770">
    <property type="component" value="Unassembled WGS sequence"/>
</dbReference>
<keyword evidence="1" id="KW-0472">Membrane</keyword>
<organism evidence="2 3">
    <name type="scientific">Leeuwenhoekiella parthenopeia</name>
    <dbReference type="NCBI Taxonomy" id="2890320"/>
    <lineage>
        <taxon>Bacteria</taxon>
        <taxon>Pseudomonadati</taxon>
        <taxon>Bacteroidota</taxon>
        <taxon>Flavobacteriia</taxon>
        <taxon>Flavobacteriales</taxon>
        <taxon>Flavobacteriaceae</taxon>
        <taxon>Leeuwenhoekiella</taxon>
    </lineage>
</organism>
<feature type="transmembrane region" description="Helical" evidence="1">
    <location>
        <begin position="45"/>
        <end position="65"/>
    </location>
</feature>
<comment type="caution">
    <text evidence="2">The sequence shown here is derived from an EMBL/GenBank/DDBJ whole genome shotgun (WGS) entry which is preliminary data.</text>
</comment>
<keyword evidence="1" id="KW-0812">Transmembrane</keyword>
<name>A0ABS8GZU4_9FLAO</name>
<keyword evidence="3" id="KW-1185">Reference proteome</keyword>
<dbReference type="EMBL" id="JAJGMW010000040">
    <property type="protein sequence ID" value="MCC4214732.1"/>
    <property type="molecule type" value="Genomic_DNA"/>
</dbReference>
<evidence type="ECO:0000313" key="3">
    <source>
        <dbReference type="Proteomes" id="UP001197770"/>
    </source>
</evidence>
<feature type="transmembrane region" description="Helical" evidence="1">
    <location>
        <begin position="164"/>
        <end position="190"/>
    </location>
</feature>
<feature type="transmembrane region" description="Helical" evidence="1">
    <location>
        <begin position="12"/>
        <end position="33"/>
    </location>
</feature>
<sequence>MNRIPKKNYLKGKTVFVVSILVILATFLTVWLTGINYNRAVTANLYLSLSIIGLILFLFMAYGLYKGVGLQDDFPKYKSYKTGDLFAYDINGTFKTPDADLGAGIGGLLLSIVLWIVMTLALIVLMLLLEALFWFSLFIIILMLYWVFFRALKLVFAKSNKTHGNLLLSILHSFTYTLLYLGWIFGIVYLSTLV</sequence>
<proteinExistence type="predicted"/>
<protein>
    <submittedName>
        <fullName evidence="2">Uncharacterized protein</fullName>
    </submittedName>
</protein>
<feature type="transmembrane region" description="Helical" evidence="1">
    <location>
        <begin position="101"/>
        <end position="125"/>
    </location>
</feature>
<dbReference type="RefSeq" id="WP_228231789.1">
    <property type="nucleotide sequence ID" value="NZ_JAJGMW010000040.1"/>
</dbReference>
<evidence type="ECO:0000256" key="1">
    <source>
        <dbReference type="SAM" id="Phobius"/>
    </source>
</evidence>
<accession>A0ABS8GZU4</accession>
<gene>
    <name evidence="2" type="ORF">LLW17_18565</name>
</gene>
<feature type="transmembrane region" description="Helical" evidence="1">
    <location>
        <begin position="131"/>
        <end position="152"/>
    </location>
</feature>
<keyword evidence="1" id="KW-1133">Transmembrane helix</keyword>
<reference evidence="2 3" key="1">
    <citation type="submission" date="2021-11" db="EMBL/GenBank/DDBJ databases">
        <title>Seasonal and diel survey of microbial diversity of the Tyrrhenian coast.</title>
        <authorList>
            <person name="Gattoni G."/>
            <person name="Corral P."/>
        </authorList>
    </citation>
    <scope>NUCLEOTIDE SEQUENCE [LARGE SCALE GENOMIC DNA]</scope>
    <source>
        <strain evidence="2 3">Mr9</strain>
    </source>
</reference>
<evidence type="ECO:0000313" key="2">
    <source>
        <dbReference type="EMBL" id="MCC4214732.1"/>
    </source>
</evidence>